<evidence type="ECO:0000313" key="6">
    <source>
        <dbReference type="Proteomes" id="UP000253918"/>
    </source>
</evidence>
<name>A0A369VVY4_9SPHN</name>
<dbReference type="Pfam" id="PF12804">
    <property type="entry name" value="NTP_transf_3"/>
    <property type="match status" value="1"/>
</dbReference>
<dbReference type="InterPro" id="IPR025877">
    <property type="entry name" value="MobA-like_NTP_Trfase"/>
</dbReference>
<organism evidence="5 6">
    <name type="scientific">Sphingomonas aracearum</name>
    <dbReference type="NCBI Taxonomy" id="2283317"/>
    <lineage>
        <taxon>Bacteria</taxon>
        <taxon>Pseudomonadati</taxon>
        <taxon>Pseudomonadota</taxon>
        <taxon>Alphaproteobacteria</taxon>
        <taxon>Sphingomonadales</taxon>
        <taxon>Sphingomonadaceae</taxon>
        <taxon>Sphingomonas</taxon>
    </lineage>
</organism>
<dbReference type="Proteomes" id="UP000253918">
    <property type="component" value="Unassembled WGS sequence"/>
</dbReference>
<dbReference type="GO" id="GO:0016779">
    <property type="term" value="F:nucleotidyltransferase activity"/>
    <property type="evidence" value="ECO:0007669"/>
    <property type="project" value="UniProtKB-KW"/>
</dbReference>
<reference evidence="5 6" key="1">
    <citation type="submission" date="2018-07" db="EMBL/GenBank/DDBJ databases">
        <title>a novel species of Sphingomonas isolated from the rhizosphere soil of Araceae plant.</title>
        <authorList>
            <person name="Zhiyong W."/>
            <person name="Qinglan Z."/>
            <person name="Zhiwei F."/>
            <person name="Ding X."/>
            <person name="Gejiao W."/>
            <person name="Shixue Z."/>
        </authorList>
    </citation>
    <scope>NUCLEOTIDE SEQUENCE [LARGE SCALE GENOMIC DNA]</scope>
    <source>
        <strain evidence="5 6">WZY 27</strain>
    </source>
</reference>
<keyword evidence="1 5" id="KW-0808">Transferase</keyword>
<feature type="domain" description="MobA-like NTP transferase" evidence="4">
    <location>
        <begin position="7"/>
        <end position="124"/>
    </location>
</feature>
<evidence type="ECO:0000256" key="2">
    <source>
        <dbReference type="ARBA" id="ARBA00022695"/>
    </source>
</evidence>
<dbReference type="InterPro" id="IPR029044">
    <property type="entry name" value="Nucleotide-diphossugar_trans"/>
</dbReference>
<evidence type="ECO:0000259" key="4">
    <source>
        <dbReference type="Pfam" id="PF12804"/>
    </source>
</evidence>
<dbReference type="Gene3D" id="3.90.550.10">
    <property type="entry name" value="Spore Coat Polysaccharide Biosynthesis Protein SpsA, Chain A"/>
    <property type="match status" value="1"/>
</dbReference>
<comment type="caution">
    <text evidence="5">The sequence shown here is derived from an EMBL/GenBank/DDBJ whole genome shotgun (WGS) entry which is preliminary data.</text>
</comment>
<sequence>MSRIRTAVILAAGMGSRLRDMAPLKPLCPVAGKPLIDHALDGLATAGFSRAIVILGYGGDEIARHLARRHGRLTLEAARTPDWLQPNGVSVLAAAPLLAGEDAVLAMCDHLVTPDLYARLAYAGTGGGLRLGIDRRLGHPWIDPEDVTCVATRGDRITAIAKGLETFDAYDTGVFAIGPAFLDVLATLSSPSISQGVTALAARDLAFVEDCSDLAWLDVDDAKALHAAEQWMRAAA</sequence>
<keyword evidence="3" id="KW-0460">Magnesium</keyword>
<dbReference type="OrthoDB" id="9814110at2"/>
<dbReference type="AlphaFoldDB" id="A0A369VVY4"/>
<dbReference type="SUPFAM" id="SSF53448">
    <property type="entry name" value="Nucleotide-diphospho-sugar transferases"/>
    <property type="match status" value="1"/>
</dbReference>
<keyword evidence="2" id="KW-0548">Nucleotidyltransferase</keyword>
<protein>
    <submittedName>
        <fullName evidence="5">Nucleotidyltransferase</fullName>
    </submittedName>
</protein>
<keyword evidence="6" id="KW-1185">Reference proteome</keyword>
<evidence type="ECO:0000256" key="3">
    <source>
        <dbReference type="ARBA" id="ARBA00022842"/>
    </source>
</evidence>
<accession>A0A369VVY4</accession>
<proteinExistence type="predicted"/>
<gene>
    <name evidence="5" type="ORF">DVW87_00570</name>
</gene>
<dbReference type="InterPro" id="IPR050065">
    <property type="entry name" value="GlmU-like"/>
</dbReference>
<dbReference type="RefSeq" id="WP_114685845.1">
    <property type="nucleotide sequence ID" value="NZ_QQNB01000001.1"/>
</dbReference>
<evidence type="ECO:0000256" key="1">
    <source>
        <dbReference type="ARBA" id="ARBA00022679"/>
    </source>
</evidence>
<dbReference type="PANTHER" id="PTHR43584:SF8">
    <property type="entry name" value="N-ACETYLMURAMATE ALPHA-1-PHOSPHATE URIDYLYLTRANSFERASE"/>
    <property type="match status" value="1"/>
</dbReference>
<dbReference type="PANTHER" id="PTHR43584">
    <property type="entry name" value="NUCLEOTIDYL TRANSFERASE"/>
    <property type="match status" value="1"/>
</dbReference>
<evidence type="ECO:0000313" key="5">
    <source>
        <dbReference type="EMBL" id="RDE06263.1"/>
    </source>
</evidence>
<dbReference type="EMBL" id="QQNB01000001">
    <property type="protein sequence ID" value="RDE06263.1"/>
    <property type="molecule type" value="Genomic_DNA"/>
</dbReference>